<dbReference type="Proteomes" id="UP001642464">
    <property type="component" value="Unassembled WGS sequence"/>
</dbReference>
<name>A0ABP0L397_9DINO</name>
<reference evidence="1 2" key="1">
    <citation type="submission" date="2024-02" db="EMBL/GenBank/DDBJ databases">
        <authorList>
            <person name="Chen Y."/>
            <person name="Shah S."/>
            <person name="Dougan E. K."/>
            <person name="Thang M."/>
            <person name="Chan C."/>
        </authorList>
    </citation>
    <scope>NUCLEOTIDE SEQUENCE [LARGE SCALE GENOMIC DNA]</scope>
</reference>
<proteinExistence type="predicted"/>
<gene>
    <name evidence="1" type="ORF">SCF082_LOCUS20473</name>
</gene>
<sequence>MERTARSRVESDLWLVIASGFEKPVPLIRNGCKEVFLQMASLWPAGAHATLERCVEEEMVSSTRCFCLQLLGELQAANLPFLLRWAAPGNSNDLRATALAELGRSRSSAPEVLELLRTELRTADEQLRCAAITSLLKLEDPRAWQAVCLQGLEDHSSSIVLLSLTSLQDQLPDDEERLCQSVAPLLLHGDAQVRRAASQLLGVLRSALGRTQALKAFAEARCWAQRWREQDEVLAAQAEALQRLEAEEAQ</sequence>
<evidence type="ECO:0000313" key="1">
    <source>
        <dbReference type="EMBL" id="CAK9033413.1"/>
    </source>
</evidence>
<keyword evidence="1" id="KW-0067">ATP-binding</keyword>
<dbReference type="InterPro" id="IPR016024">
    <property type="entry name" value="ARM-type_fold"/>
</dbReference>
<keyword evidence="1" id="KW-0547">Nucleotide-binding</keyword>
<protein>
    <submittedName>
        <fullName evidence="1">DNA repair helicase UVH6</fullName>
    </submittedName>
</protein>
<keyword evidence="2" id="KW-1185">Reference proteome</keyword>
<dbReference type="GO" id="GO:0004386">
    <property type="term" value="F:helicase activity"/>
    <property type="evidence" value="ECO:0007669"/>
    <property type="project" value="UniProtKB-KW"/>
</dbReference>
<dbReference type="EMBL" id="CAXAMM010014313">
    <property type="protein sequence ID" value="CAK9033413.1"/>
    <property type="molecule type" value="Genomic_DNA"/>
</dbReference>
<dbReference type="Gene3D" id="1.25.10.10">
    <property type="entry name" value="Leucine-rich Repeat Variant"/>
    <property type="match status" value="1"/>
</dbReference>
<organism evidence="1 2">
    <name type="scientific">Durusdinium trenchii</name>
    <dbReference type="NCBI Taxonomy" id="1381693"/>
    <lineage>
        <taxon>Eukaryota</taxon>
        <taxon>Sar</taxon>
        <taxon>Alveolata</taxon>
        <taxon>Dinophyceae</taxon>
        <taxon>Suessiales</taxon>
        <taxon>Symbiodiniaceae</taxon>
        <taxon>Durusdinium</taxon>
    </lineage>
</organism>
<accession>A0ABP0L397</accession>
<keyword evidence="1" id="KW-0347">Helicase</keyword>
<dbReference type="InterPro" id="IPR011989">
    <property type="entry name" value="ARM-like"/>
</dbReference>
<evidence type="ECO:0000313" key="2">
    <source>
        <dbReference type="Proteomes" id="UP001642464"/>
    </source>
</evidence>
<dbReference type="SUPFAM" id="SSF48371">
    <property type="entry name" value="ARM repeat"/>
    <property type="match status" value="1"/>
</dbReference>
<comment type="caution">
    <text evidence="1">The sequence shown here is derived from an EMBL/GenBank/DDBJ whole genome shotgun (WGS) entry which is preliminary data.</text>
</comment>
<keyword evidence="1" id="KW-0378">Hydrolase</keyword>